<sequence length="134" mass="15130">MATENAYVTGTGPNSLLRCPSWNHNHSPNLNLSFDNSSVIENPNSIFSKKQEPKHQDNRPHRPGTLNHRTPHHQLHCIVATTNVAASIQFRGKIPNLCGGNRVHYKVINKSRKLYENSMLGIYKNAQVRLKAQI</sequence>
<accession>A0ABU6SRC9</accession>
<gene>
    <name evidence="2" type="ORF">PIB30_076992</name>
</gene>
<reference evidence="2 3" key="1">
    <citation type="journal article" date="2023" name="Plants (Basel)">
        <title>Bridging the Gap: Combining Genomics and Transcriptomics Approaches to Understand Stylosanthes scabra, an Orphan Legume from the Brazilian Caatinga.</title>
        <authorList>
            <person name="Ferreira-Neto J.R.C."/>
            <person name="da Silva M.D."/>
            <person name="Binneck E."/>
            <person name="de Melo N.F."/>
            <person name="da Silva R.H."/>
            <person name="de Melo A.L.T.M."/>
            <person name="Pandolfi V."/>
            <person name="Bustamante F.O."/>
            <person name="Brasileiro-Vidal A.C."/>
            <person name="Benko-Iseppon A.M."/>
        </authorList>
    </citation>
    <scope>NUCLEOTIDE SEQUENCE [LARGE SCALE GENOMIC DNA]</scope>
    <source>
        <tissue evidence="2">Leaves</tissue>
    </source>
</reference>
<keyword evidence="3" id="KW-1185">Reference proteome</keyword>
<protein>
    <submittedName>
        <fullName evidence="2">Uncharacterized protein</fullName>
    </submittedName>
</protein>
<organism evidence="2 3">
    <name type="scientific">Stylosanthes scabra</name>
    <dbReference type="NCBI Taxonomy" id="79078"/>
    <lineage>
        <taxon>Eukaryota</taxon>
        <taxon>Viridiplantae</taxon>
        <taxon>Streptophyta</taxon>
        <taxon>Embryophyta</taxon>
        <taxon>Tracheophyta</taxon>
        <taxon>Spermatophyta</taxon>
        <taxon>Magnoliopsida</taxon>
        <taxon>eudicotyledons</taxon>
        <taxon>Gunneridae</taxon>
        <taxon>Pentapetalae</taxon>
        <taxon>rosids</taxon>
        <taxon>fabids</taxon>
        <taxon>Fabales</taxon>
        <taxon>Fabaceae</taxon>
        <taxon>Papilionoideae</taxon>
        <taxon>50 kb inversion clade</taxon>
        <taxon>dalbergioids sensu lato</taxon>
        <taxon>Dalbergieae</taxon>
        <taxon>Pterocarpus clade</taxon>
        <taxon>Stylosanthes</taxon>
    </lineage>
</organism>
<feature type="compositionally biased region" description="Basic and acidic residues" evidence="1">
    <location>
        <begin position="49"/>
        <end position="60"/>
    </location>
</feature>
<evidence type="ECO:0000313" key="3">
    <source>
        <dbReference type="Proteomes" id="UP001341840"/>
    </source>
</evidence>
<name>A0ABU6SRC9_9FABA</name>
<evidence type="ECO:0000313" key="2">
    <source>
        <dbReference type="EMBL" id="MED6138709.1"/>
    </source>
</evidence>
<dbReference type="EMBL" id="JASCZI010061438">
    <property type="protein sequence ID" value="MED6138709.1"/>
    <property type="molecule type" value="Genomic_DNA"/>
</dbReference>
<proteinExistence type="predicted"/>
<evidence type="ECO:0000256" key="1">
    <source>
        <dbReference type="SAM" id="MobiDB-lite"/>
    </source>
</evidence>
<dbReference type="Proteomes" id="UP001341840">
    <property type="component" value="Unassembled WGS sequence"/>
</dbReference>
<comment type="caution">
    <text evidence="2">The sequence shown here is derived from an EMBL/GenBank/DDBJ whole genome shotgun (WGS) entry which is preliminary data.</text>
</comment>
<feature type="region of interest" description="Disordered" evidence="1">
    <location>
        <begin position="41"/>
        <end position="68"/>
    </location>
</feature>